<dbReference type="AlphaFoldDB" id="A0AA94HTJ1"/>
<dbReference type="EMBL" id="FPIW01000033">
    <property type="protein sequence ID" value="SFW56176.1"/>
    <property type="molecule type" value="Genomic_DNA"/>
</dbReference>
<dbReference type="RefSeq" id="WP_072312029.1">
    <property type="nucleotide sequence ID" value="NZ_FPIW01000033.1"/>
</dbReference>
<evidence type="ECO:0000259" key="3">
    <source>
        <dbReference type="Pfam" id="PF02371"/>
    </source>
</evidence>
<dbReference type="NCBIfam" id="NF033542">
    <property type="entry name" value="transpos_IS110"/>
    <property type="match status" value="1"/>
</dbReference>
<dbReference type="Pfam" id="PF01548">
    <property type="entry name" value="DEDD_Tnp_IS110"/>
    <property type="match status" value="1"/>
</dbReference>
<name>A0AA94HTJ1_DESDE</name>
<dbReference type="GO" id="GO:0004803">
    <property type="term" value="F:transposase activity"/>
    <property type="evidence" value="ECO:0007669"/>
    <property type="project" value="InterPro"/>
</dbReference>
<dbReference type="InterPro" id="IPR047650">
    <property type="entry name" value="Transpos_IS110"/>
</dbReference>
<dbReference type="PANTHER" id="PTHR33055">
    <property type="entry name" value="TRANSPOSASE FOR INSERTION SEQUENCE ELEMENT IS1111A"/>
    <property type="match status" value="1"/>
</dbReference>
<sequence>MKRICRIGLDIAKNKFHIHAVDQHDKDLLSKQLPRKDVLSFFATIPVCVIGLEACGGAHYWARELAKFGHETRLLAPRAVKPYVLNNKTDAADARAICEAASRPSLRTVQVKSVEQQDIGAWHKIRERKVKERTALANQIRGLLHEYGIIMPQGISYVRKQLPVIVEDLNNILSSCARDYFSELYSEFVELDLLIAKYEARILAMAKNHEDCKRLLKIPGVGPLTATAIVAHVGNASHFKNGRDFSAYLGLTPKEHSSGGKQRLLGITKRGNIYLRKLLIQGSRVVLHWSRIKAHPEMGWRKKWLLSIADRRGPFVAAVAQANKTARIIWAVLAHGVEYQPTLDNISNQ</sequence>
<keyword evidence="1" id="KW-0812">Transmembrane</keyword>
<dbReference type="Proteomes" id="UP000182680">
    <property type="component" value="Unassembled WGS sequence"/>
</dbReference>
<evidence type="ECO:0000256" key="1">
    <source>
        <dbReference type="SAM" id="Phobius"/>
    </source>
</evidence>
<evidence type="ECO:0000313" key="5">
    <source>
        <dbReference type="Proteomes" id="UP000182680"/>
    </source>
</evidence>
<reference evidence="5" key="1">
    <citation type="submission" date="2016-11" db="EMBL/GenBank/DDBJ databases">
        <authorList>
            <person name="Jaros S."/>
            <person name="Januszkiewicz K."/>
            <person name="Wedrychowicz H."/>
        </authorList>
    </citation>
    <scope>NUCLEOTIDE SEQUENCE [LARGE SCALE GENOMIC DNA]</scope>
    <source>
        <strain evidence="5">DSM 7057</strain>
    </source>
</reference>
<evidence type="ECO:0000259" key="2">
    <source>
        <dbReference type="Pfam" id="PF01548"/>
    </source>
</evidence>
<dbReference type="GO" id="GO:0006313">
    <property type="term" value="P:DNA transposition"/>
    <property type="evidence" value="ECO:0007669"/>
    <property type="project" value="InterPro"/>
</dbReference>
<accession>A0AA94HTJ1</accession>
<protein>
    <submittedName>
        <fullName evidence="4">Transposase</fullName>
    </submittedName>
</protein>
<keyword evidence="1" id="KW-0472">Membrane</keyword>
<gene>
    <name evidence="4" type="ORF">SAMN02910291_01850</name>
</gene>
<dbReference type="Pfam" id="PF02371">
    <property type="entry name" value="Transposase_20"/>
    <property type="match status" value="1"/>
</dbReference>
<feature type="transmembrane region" description="Helical" evidence="1">
    <location>
        <begin position="38"/>
        <end position="62"/>
    </location>
</feature>
<feature type="domain" description="Transposase IS110-like N-terminal" evidence="2">
    <location>
        <begin position="7"/>
        <end position="147"/>
    </location>
</feature>
<dbReference type="InterPro" id="IPR003346">
    <property type="entry name" value="Transposase_20"/>
</dbReference>
<comment type="caution">
    <text evidence="4">The sequence shown here is derived from an EMBL/GenBank/DDBJ whole genome shotgun (WGS) entry which is preliminary data.</text>
</comment>
<dbReference type="GO" id="GO:0003677">
    <property type="term" value="F:DNA binding"/>
    <property type="evidence" value="ECO:0007669"/>
    <property type="project" value="InterPro"/>
</dbReference>
<organism evidence="4 5">
    <name type="scientific">Desulfovibrio desulfuricans</name>
    <dbReference type="NCBI Taxonomy" id="876"/>
    <lineage>
        <taxon>Bacteria</taxon>
        <taxon>Pseudomonadati</taxon>
        <taxon>Thermodesulfobacteriota</taxon>
        <taxon>Desulfovibrionia</taxon>
        <taxon>Desulfovibrionales</taxon>
        <taxon>Desulfovibrionaceae</taxon>
        <taxon>Desulfovibrio</taxon>
    </lineage>
</organism>
<feature type="domain" description="Transposase IS116/IS110/IS902 C-terminal" evidence="3">
    <location>
        <begin position="212"/>
        <end position="290"/>
    </location>
</feature>
<dbReference type="InterPro" id="IPR002525">
    <property type="entry name" value="Transp_IS110-like_N"/>
</dbReference>
<dbReference type="PANTHER" id="PTHR33055:SF3">
    <property type="entry name" value="PUTATIVE TRANSPOSASE FOR IS117-RELATED"/>
    <property type="match status" value="1"/>
</dbReference>
<proteinExistence type="predicted"/>
<evidence type="ECO:0000313" key="4">
    <source>
        <dbReference type="EMBL" id="SFW56176.1"/>
    </source>
</evidence>
<keyword evidence="1" id="KW-1133">Transmembrane helix</keyword>